<dbReference type="InterPro" id="IPR003313">
    <property type="entry name" value="AraC-bd"/>
</dbReference>
<dbReference type="AlphaFoldDB" id="A0AAE3RBU8"/>
<dbReference type="Pfam" id="PF02311">
    <property type="entry name" value="AraC_binding"/>
    <property type="match status" value="1"/>
</dbReference>
<dbReference type="SMART" id="SM00342">
    <property type="entry name" value="HTH_ARAC"/>
    <property type="match status" value="1"/>
</dbReference>
<dbReference type="GO" id="GO:0043565">
    <property type="term" value="F:sequence-specific DNA binding"/>
    <property type="evidence" value="ECO:0007669"/>
    <property type="project" value="InterPro"/>
</dbReference>
<evidence type="ECO:0000256" key="1">
    <source>
        <dbReference type="ARBA" id="ARBA00023015"/>
    </source>
</evidence>
<evidence type="ECO:0000259" key="4">
    <source>
        <dbReference type="PROSITE" id="PS01124"/>
    </source>
</evidence>
<sequence length="302" mass="35075">MKAKETIQDFYYQHHQDYTGIGQFNVYKREEFACQTTSLSPIRRDFYKISLVTNGEGLFSYADKSIHIHGNAITFLNPFTPYAWEPLTEDQTGYFCVFTEEFITSHLKIESLSQSPLFKIDCNPVLLPNTQSMQFLENIFSSMHTEMQSAYVNKYDLLRSYVQIIMHEALKIHPAESQIHQGNAARRISSLFLELLERQFPIESIHHTIRLKNANEFADQLSIHTNHLNRALKETTGKTTTEWITDSLIKESKALLLHSSWDIAQIGYCLGFEHSSNFILFFKKHTHQTPNQFRQQQVVAIS</sequence>
<organism evidence="5 6">
    <name type="scientific">Xanthocytophaga agilis</name>
    <dbReference type="NCBI Taxonomy" id="3048010"/>
    <lineage>
        <taxon>Bacteria</taxon>
        <taxon>Pseudomonadati</taxon>
        <taxon>Bacteroidota</taxon>
        <taxon>Cytophagia</taxon>
        <taxon>Cytophagales</taxon>
        <taxon>Rhodocytophagaceae</taxon>
        <taxon>Xanthocytophaga</taxon>
    </lineage>
</organism>
<dbReference type="SUPFAM" id="SSF51215">
    <property type="entry name" value="Regulatory protein AraC"/>
    <property type="match status" value="1"/>
</dbReference>
<dbReference type="Gene3D" id="1.10.10.60">
    <property type="entry name" value="Homeodomain-like"/>
    <property type="match status" value="1"/>
</dbReference>
<dbReference type="SUPFAM" id="SSF46689">
    <property type="entry name" value="Homeodomain-like"/>
    <property type="match status" value="1"/>
</dbReference>
<protein>
    <submittedName>
        <fullName evidence="5">Helix-turn-helix domain-containing protein</fullName>
    </submittedName>
</protein>
<accession>A0AAE3RBU8</accession>
<keyword evidence="2" id="KW-0238">DNA-binding</keyword>
<dbReference type="InterPro" id="IPR037923">
    <property type="entry name" value="HTH-like"/>
</dbReference>
<dbReference type="PROSITE" id="PS01124">
    <property type="entry name" value="HTH_ARAC_FAMILY_2"/>
    <property type="match status" value="1"/>
</dbReference>
<dbReference type="GO" id="GO:0003700">
    <property type="term" value="F:DNA-binding transcription factor activity"/>
    <property type="evidence" value="ECO:0007669"/>
    <property type="project" value="InterPro"/>
</dbReference>
<dbReference type="PANTHER" id="PTHR43280:SF32">
    <property type="entry name" value="TRANSCRIPTIONAL REGULATORY PROTEIN"/>
    <property type="match status" value="1"/>
</dbReference>
<keyword evidence="6" id="KW-1185">Reference proteome</keyword>
<proteinExistence type="predicted"/>
<dbReference type="PANTHER" id="PTHR43280">
    <property type="entry name" value="ARAC-FAMILY TRANSCRIPTIONAL REGULATOR"/>
    <property type="match status" value="1"/>
</dbReference>
<name>A0AAE3RBU8_9BACT</name>
<dbReference type="EMBL" id="JASJOU010000016">
    <property type="protein sequence ID" value="MDJ1505359.1"/>
    <property type="molecule type" value="Genomic_DNA"/>
</dbReference>
<evidence type="ECO:0000313" key="5">
    <source>
        <dbReference type="EMBL" id="MDJ1505359.1"/>
    </source>
</evidence>
<dbReference type="InterPro" id="IPR018060">
    <property type="entry name" value="HTH_AraC"/>
</dbReference>
<comment type="caution">
    <text evidence="5">The sequence shown here is derived from an EMBL/GenBank/DDBJ whole genome shotgun (WGS) entry which is preliminary data.</text>
</comment>
<gene>
    <name evidence="5" type="ORF">QNI22_32185</name>
</gene>
<evidence type="ECO:0000256" key="2">
    <source>
        <dbReference type="ARBA" id="ARBA00023125"/>
    </source>
</evidence>
<evidence type="ECO:0000256" key="3">
    <source>
        <dbReference type="ARBA" id="ARBA00023163"/>
    </source>
</evidence>
<dbReference type="RefSeq" id="WP_314517341.1">
    <property type="nucleotide sequence ID" value="NZ_JASJOU010000016.1"/>
</dbReference>
<keyword evidence="1" id="KW-0805">Transcription regulation</keyword>
<dbReference type="Proteomes" id="UP001232063">
    <property type="component" value="Unassembled WGS sequence"/>
</dbReference>
<keyword evidence="3" id="KW-0804">Transcription</keyword>
<reference evidence="5" key="1">
    <citation type="submission" date="2023-05" db="EMBL/GenBank/DDBJ databases">
        <authorList>
            <person name="Zhang X."/>
        </authorList>
    </citation>
    <scope>NUCLEOTIDE SEQUENCE</scope>
    <source>
        <strain evidence="5">BD1B2-1</strain>
    </source>
</reference>
<dbReference type="InterPro" id="IPR009057">
    <property type="entry name" value="Homeodomain-like_sf"/>
</dbReference>
<feature type="domain" description="HTH araC/xylS-type" evidence="4">
    <location>
        <begin position="186"/>
        <end position="296"/>
    </location>
</feature>
<dbReference type="Pfam" id="PF12833">
    <property type="entry name" value="HTH_18"/>
    <property type="match status" value="1"/>
</dbReference>
<evidence type="ECO:0000313" key="6">
    <source>
        <dbReference type="Proteomes" id="UP001232063"/>
    </source>
</evidence>